<feature type="domain" description="EF-hand" evidence="3">
    <location>
        <begin position="39"/>
        <end position="74"/>
    </location>
</feature>
<dbReference type="Gene3D" id="1.10.238.10">
    <property type="entry name" value="EF-hand"/>
    <property type="match status" value="1"/>
</dbReference>
<keyword evidence="2" id="KW-0732">Signal</keyword>
<reference evidence="4" key="1">
    <citation type="submission" date="2024-05" db="EMBL/GenBank/DDBJ databases">
        <authorList>
            <person name="Yang L."/>
            <person name="Pan L."/>
        </authorList>
    </citation>
    <scope>NUCLEOTIDE SEQUENCE</scope>
    <source>
        <strain evidence="4">FCG-7</strain>
    </source>
</reference>
<evidence type="ECO:0000313" key="4">
    <source>
        <dbReference type="EMBL" id="XBL99792.1"/>
    </source>
</evidence>
<dbReference type="KEGG" id="cmav:ABHF33_12055"/>
<dbReference type="AlphaFoldDB" id="A0AAU7F8A9"/>
<feature type="region of interest" description="Disordered" evidence="1">
    <location>
        <begin position="67"/>
        <end position="92"/>
    </location>
</feature>
<organism evidence="4">
    <name type="scientific">Chitinibacter mangrovi</name>
    <dbReference type="NCBI Taxonomy" id="3153927"/>
    <lineage>
        <taxon>Bacteria</taxon>
        <taxon>Pseudomonadati</taxon>
        <taxon>Pseudomonadota</taxon>
        <taxon>Betaproteobacteria</taxon>
        <taxon>Neisseriales</taxon>
        <taxon>Chitinibacteraceae</taxon>
        <taxon>Chitinibacter</taxon>
    </lineage>
</organism>
<dbReference type="SUPFAM" id="SSF47473">
    <property type="entry name" value="EF-hand"/>
    <property type="match status" value="1"/>
</dbReference>
<evidence type="ECO:0000256" key="2">
    <source>
        <dbReference type="SAM" id="SignalP"/>
    </source>
</evidence>
<dbReference type="PROSITE" id="PS50222">
    <property type="entry name" value="EF_HAND_2"/>
    <property type="match status" value="1"/>
</dbReference>
<dbReference type="InterPro" id="IPR011992">
    <property type="entry name" value="EF-hand-dom_pair"/>
</dbReference>
<evidence type="ECO:0000259" key="3">
    <source>
        <dbReference type="PROSITE" id="PS50222"/>
    </source>
</evidence>
<name>A0AAU7F8A9_9NEIS</name>
<feature type="chain" id="PRO_5043862566" description="EF-hand domain-containing protein" evidence="2">
    <location>
        <begin position="22"/>
        <end position="92"/>
    </location>
</feature>
<sequence>MMRNSILLAVFAATLAGTAMADHGHGHGKMPRGDVSKADFLQRMEQRFDAMDSNKDGVLSEAERKAAHEKMRGMREEKRKARMASKASAVNK</sequence>
<protein>
    <recommendedName>
        <fullName evidence="3">EF-hand domain-containing protein</fullName>
    </recommendedName>
</protein>
<accession>A0AAU7F8A9</accession>
<dbReference type="GO" id="GO:0005509">
    <property type="term" value="F:calcium ion binding"/>
    <property type="evidence" value="ECO:0007669"/>
    <property type="project" value="InterPro"/>
</dbReference>
<evidence type="ECO:0000256" key="1">
    <source>
        <dbReference type="SAM" id="MobiDB-lite"/>
    </source>
</evidence>
<dbReference type="RefSeq" id="WP_157669740.1">
    <property type="nucleotide sequence ID" value="NZ_CP157355.1"/>
</dbReference>
<feature type="signal peptide" evidence="2">
    <location>
        <begin position="1"/>
        <end position="21"/>
    </location>
</feature>
<gene>
    <name evidence="4" type="ORF">ABHF33_12055</name>
</gene>
<feature type="compositionally biased region" description="Basic and acidic residues" evidence="1">
    <location>
        <begin position="67"/>
        <end position="79"/>
    </location>
</feature>
<dbReference type="InterPro" id="IPR002048">
    <property type="entry name" value="EF_hand_dom"/>
</dbReference>
<proteinExistence type="predicted"/>
<dbReference type="EMBL" id="CP157355">
    <property type="protein sequence ID" value="XBL99792.1"/>
    <property type="molecule type" value="Genomic_DNA"/>
</dbReference>